<evidence type="ECO:0000313" key="2">
    <source>
        <dbReference type="EMBL" id="KAJ8548911.1"/>
    </source>
</evidence>
<organism evidence="2 3">
    <name type="scientific">Anisodus acutangulus</name>
    <dbReference type="NCBI Taxonomy" id="402998"/>
    <lineage>
        <taxon>Eukaryota</taxon>
        <taxon>Viridiplantae</taxon>
        <taxon>Streptophyta</taxon>
        <taxon>Embryophyta</taxon>
        <taxon>Tracheophyta</taxon>
        <taxon>Spermatophyta</taxon>
        <taxon>Magnoliopsida</taxon>
        <taxon>eudicotyledons</taxon>
        <taxon>Gunneridae</taxon>
        <taxon>Pentapetalae</taxon>
        <taxon>asterids</taxon>
        <taxon>lamiids</taxon>
        <taxon>Solanales</taxon>
        <taxon>Solanaceae</taxon>
        <taxon>Solanoideae</taxon>
        <taxon>Hyoscyameae</taxon>
        <taxon>Anisodus</taxon>
    </lineage>
</organism>
<gene>
    <name evidence="2" type="ORF">K7X08_029892</name>
</gene>
<sequence length="330" mass="34417">MVDDNTLQMIREWGEGMEGDDVDNGRNGDNNATSMLPVAAPVVFSPSYISPIAMTPVNVHDTNVQGVNVQGMNINNMKVNSVVNAHDVNGESVIGENVNGGINVNVNGPTNKSNTASSSFPIGNPATVASKGVPAVTRDGGKKAGHSDGPGSNAGQEVGHGSSMHSKAHRSKGVESNDTSVPMVLGKSNAAEAEKSSRPTRHGNSNIAGINVMSSHMLLENSNVALVQEFGGGVLNHGRVLTEKTRGDSNMSFIPVELGGDKTIGGVAGMDICELPRANIKQRAHSTGDSTTLVANTIDDRWQEVISIKNNGKAANARRRGAYESSFGPK</sequence>
<keyword evidence="3" id="KW-1185">Reference proteome</keyword>
<comment type="caution">
    <text evidence="2">The sequence shown here is derived from an EMBL/GenBank/DDBJ whole genome shotgun (WGS) entry which is preliminary data.</text>
</comment>
<reference evidence="3" key="1">
    <citation type="journal article" date="2023" name="Proc. Natl. Acad. Sci. U.S.A.">
        <title>Genomic and structural basis for evolution of tropane alkaloid biosynthesis.</title>
        <authorList>
            <person name="Wanga Y.-J."/>
            <person name="Taina T."/>
            <person name="Yua J.-Y."/>
            <person name="Lia J."/>
            <person name="Xua B."/>
            <person name="Chenc J."/>
            <person name="D'Auriad J.C."/>
            <person name="Huanga J.-P."/>
            <person name="Huanga S.-X."/>
        </authorList>
    </citation>
    <scope>NUCLEOTIDE SEQUENCE [LARGE SCALE GENOMIC DNA]</scope>
    <source>
        <strain evidence="3">cv. KIB-2019</strain>
    </source>
</reference>
<feature type="region of interest" description="Disordered" evidence="1">
    <location>
        <begin position="105"/>
        <end position="182"/>
    </location>
</feature>
<name>A0A9Q1RBE6_9SOLA</name>
<proteinExistence type="predicted"/>
<evidence type="ECO:0000256" key="1">
    <source>
        <dbReference type="SAM" id="MobiDB-lite"/>
    </source>
</evidence>
<dbReference type="EMBL" id="JAJAGQ010000011">
    <property type="protein sequence ID" value="KAJ8548911.1"/>
    <property type="molecule type" value="Genomic_DNA"/>
</dbReference>
<protein>
    <submittedName>
        <fullName evidence="2">Uncharacterized protein</fullName>
    </submittedName>
</protein>
<accession>A0A9Q1RBE6</accession>
<feature type="compositionally biased region" description="Polar residues" evidence="1">
    <location>
        <begin position="109"/>
        <end position="121"/>
    </location>
</feature>
<dbReference type="AlphaFoldDB" id="A0A9Q1RBE6"/>
<dbReference type="Proteomes" id="UP001152561">
    <property type="component" value="Unassembled WGS sequence"/>
</dbReference>
<evidence type="ECO:0000313" key="3">
    <source>
        <dbReference type="Proteomes" id="UP001152561"/>
    </source>
</evidence>